<feature type="region of interest" description="Disordered" evidence="1">
    <location>
        <begin position="161"/>
        <end position="198"/>
    </location>
</feature>
<evidence type="ECO:0000313" key="3">
    <source>
        <dbReference type="Proteomes" id="UP000799766"/>
    </source>
</evidence>
<protein>
    <submittedName>
        <fullName evidence="2">Uncharacterized protein</fullName>
    </submittedName>
</protein>
<keyword evidence="3" id="KW-1185">Reference proteome</keyword>
<dbReference type="PANTHER" id="PTHR39290">
    <property type="entry name" value="C3H1-TYPE DOMAIN-CONTAINING PROTEIN-RELATED"/>
    <property type="match status" value="1"/>
</dbReference>
<gene>
    <name evidence="2" type="ORF">BDY21DRAFT_415907</name>
</gene>
<evidence type="ECO:0000256" key="1">
    <source>
        <dbReference type="SAM" id="MobiDB-lite"/>
    </source>
</evidence>
<feature type="compositionally biased region" description="Low complexity" evidence="1">
    <location>
        <begin position="181"/>
        <end position="194"/>
    </location>
</feature>
<feature type="compositionally biased region" description="Low complexity" evidence="1">
    <location>
        <begin position="161"/>
        <end position="173"/>
    </location>
</feature>
<evidence type="ECO:0000313" key="2">
    <source>
        <dbReference type="EMBL" id="KAF2456279.1"/>
    </source>
</evidence>
<dbReference type="AlphaFoldDB" id="A0A6A6NX57"/>
<dbReference type="SUPFAM" id="SSF53335">
    <property type="entry name" value="S-adenosyl-L-methionine-dependent methyltransferases"/>
    <property type="match status" value="1"/>
</dbReference>
<reference evidence="2" key="1">
    <citation type="journal article" date="2020" name="Stud. Mycol.">
        <title>101 Dothideomycetes genomes: a test case for predicting lifestyles and emergence of pathogens.</title>
        <authorList>
            <person name="Haridas S."/>
            <person name="Albert R."/>
            <person name="Binder M."/>
            <person name="Bloem J."/>
            <person name="Labutti K."/>
            <person name="Salamov A."/>
            <person name="Andreopoulos B."/>
            <person name="Baker S."/>
            <person name="Barry K."/>
            <person name="Bills G."/>
            <person name="Bluhm B."/>
            <person name="Cannon C."/>
            <person name="Castanera R."/>
            <person name="Culley D."/>
            <person name="Daum C."/>
            <person name="Ezra D."/>
            <person name="Gonzalez J."/>
            <person name="Henrissat B."/>
            <person name="Kuo A."/>
            <person name="Liang C."/>
            <person name="Lipzen A."/>
            <person name="Lutzoni F."/>
            <person name="Magnuson J."/>
            <person name="Mondo S."/>
            <person name="Nolan M."/>
            <person name="Ohm R."/>
            <person name="Pangilinan J."/>
            <person name="Park H.-J."/>
            <person name="Ramirez L."/>
            <person name="Alfaro M."/>
            <person name="Sun H."/>
            <person name="Tritt A."/>
            <person name="Yoshinaga Y."/>
            <person name="Zwiers L.-H."/>
            <person name="Turgeon B."/>
            <person name="Goodwin S."/>
            <person name="Spatafora J."/>
            <person name="Crous P."/>
            <person name="Grigoriev I."/>
        </authorList>
    </citation>
    <scope>NUCLEOTIDE SEQUENCE</scope>
    <source>
        <strain evidence="2">ATCC 16933</strain>
    </source>
</reference>
<dbReference type="EMBL" id="MU001684">
    <property type="protein sequence ID" value="KAF2456279.1"/>
    <property type="molecule type" value="Genomic_DNA"/>
</dbReference>
<name>A0A6A6NX57_9PEZI</name>
<dbReference type="PANTHER" id="PTHR39290:SF6">
    <property type="entry name" value="S-ADENOSYL-L-METHIONINE-DEPENDENT METHYLTRANSFERASES SUPERFAMILY PROTEIN"/>
    <property type="match status" value="1"/>
</dbReference>
<feature type="region of interest" description="Disordered" evidence="1">
    <location>
        <begin position="27"/>
        <end position="53"/>
    </location>
</feature>
<dbReference type="InterPro" id="IPR029063">
    <property type="entry name" value="SAM-dependent_MTases_sf"/>
</dbReference>
<dbReference type="Proteomes" id="UP000799766">
    <property type="component" value="Unassembled WGS sequence"/>
</dbReference>
<proteinExistence type="predicted"/>
<accession>A0A6A6NX57</accession>
<sequence>MQPSQRSRASAQPRPPFTLRSAAFSPDAFFDNWNPRRALPAEETDDAADNAGGRNDFRAAVVRAFNLKPDDDYVYHATASVTLAQVQQALNAGRKGGLHAWYRDQDGNEIEPPSRADIDAYTSVFSPFTSTPKALTALGSNAKKGSVCAAVASNLQSKLLLPSSSSSPSNPAAPSLPPKQKPSSSSSSTSSTSPPNTPPNPYLDVWAWTCRALDWAGPTPDTPRHARHSHHVLPVLYHHFGCAVPSPDAIAVLRQLSRPAGRSRPRAVVELGSGNGYWAYALRRAGVPVVAVDNGDAAWRTVWIADTVVADGASFVKKRGGGGGCVDDVLLLVYPPTEAGGFTEKVLRAYKGDAIAVVGTQNEDGYTGFKEEGLAQWMGRERPEFELVMQVPLPSFAGRDEALFVFQTKKEEG</sequence>
<dbReference type="OrthoDB" id="5411518at2759"/>
<organism evidence="2 3">
    <name type="scientific">Lineolata rhizophorae</name>
    <dbReference type="NCBI Taxonomy" id="578093"/>
    <lineage>
        <taxon>Eukaryota</taxon>
        <taxon>Fungi</taxon>
        <taxon>Dikarya</taxon>
        <taxon>Ascomycota</taxon>
        <taxon>Pezizomycotina</taxon>
        <taxon>Dothideomycetes</taxon>
        <taxon>Dothideomycetes incertae sedis</taxon>
        <taxon>Lineolatales</taxon>
        <taxon>Lineolataceae</taxon>
        <taxon>Lineolata</taxon>
    </lineage>
</organism>